<dbReference type="PRINTS" id="PR00144">
    <property type="entry name" value="DALDHYDRTASE"/>
</dbReference>
<dbReference type="GO" id="GO:0015995">
    <property type="term" value="P:chlorophyll biosynthetic process"/>
    <property type="evidence" value="ECO:0007669"/>
    <property type="project" value="UniProtKB-KW"/>
</dbReference>
<comment type="pathway">
    <text evidence="3">Porphyrin-containing compound metabolism; protoporphyrin-IX biosynthesis; coproporphyrinogen-III from 5-aminolevulinate: step 1/4.</text>
</comment>
<evidence type="ECO:0000256" key="4">
    <source>
        <dbReference type="ARBA" id="ARBA00008055"/>
    </source>
</evidence>
<dbReference type="PROSITE" id="PS00169">
    <property type="entry name" value="D_ALA_DEHYDRATASE"/>
    <property type="match status" value="1"/>
</dbReference>
<keyword evidence="13 17" id="KW-0456">Lyase</keyword>
<protein>
    <recommendedName>
        <fullName evidence="17">Delta-aminolevulinic acid dehydratase</fullName>
        <ecNumber evidence="17">4.2.1.24</ecNumber>
    </recommendedName>
</protein>
<evidence type="ECO:0000256" key="9">
    <source>
        <dbReference type="ARBA" id="ARBA00022842"/>
    </source>
</evidence>
<dbReference type="Pfam" id="PF00490">
    <property type="entry name" value="ALAD"/>
    <property type="match status" value="1"/>
</dbReference>
<dbReference type="Proteomes" id="UP001237642">
    <property type="component" value="Unassembled WGS sequence"/>
</dbReference>
<dbReference type="EC" id="4.2.1.24" evidence="17"/>
<comment type="catalytic activity">
    <reaction evidence="16 17">
        <text>2 5-aminolevulinate = porphobilinogen + 2 H2O + H(+)</text>
        <dbReference type="Rhea" id="RHEA:24064"/>
        <dbReference type="ChEBI" id="CHEBI:15377"/>
        <dbReference type="ChEBI" id="CHEBI:15378"/>
        <dbReference type="ChEBI" id="CHEBI:58126"/>
        <dbReference type="ChEBI" id="CHEBI:356416"/>
        <dbReference type="EC" id="4.2.1.24"/>
    </reaction>
</comment>
<evidence type="ECO:0000313" key="19">
    <source>
        <dbReference type="EMBL" id="KAK1384497.1"/>
    </source>
</evidence>
<dbReference type="GO" id="GO:0004655">
    <property type="term" value="F:porphobilinogen synthase activity"/>
    <property type="evidence" value="ECO:0007669"/>
    <property type="project" value="UniProtKB-EC"/>
</dbReference>
<proteinExistence type="inferred from homology"/>
<evidence type="ECO:0000313" key="20">
    <source>
        <dbReference type="Proteomes" id="UP001237642"/>
    </source>
</evidence>
<evidence type="ECO:0000256" key="11">
    <source>
        <dbReference type="ARBA" id="ARBA00023133"/>
    </source>
</evidence>
<dbReference type="PANTHER" id="PTHR11458:SF0">
    <property type="entry name" value="DELTA-AMINOLEVULINIC ACID DEHYDRATASE"/>
    <property type="match status" value="1"/>
</dbReference>
<evidence type="ECO:0000256" key="6">
    <source>
        <dbReference type="ARBA" id="ARBA00022533"/>
    </source>
</evidence>
<keyword evidence="6" id="KW-0021">Allosteric enzyme</keyword>
<dbReference type="PANTHER" id="PTHR11458">
    <property type="entry name" value="DELTA-AMINOLEVULINIC ACID DEHYDRATASE"/>
    <property type="match status" value="1"/>
</dbReference>
<evidence type="ECO:0000256" key="8">
    <source>
        <dbReference type="ARBA" id="ARBA00022723"/>
    </source>
</evidence>
<evidence type="ECO:0000256" key="2">
    <source>
        <dbReference type="ARBA" id="ARBA00004229"/>
    </source>
</evidence>
<dbReference type="GO" id="GO:0006783">
    <property type="term" value="P:heme biosynthetic process"/>
    <property type="evidence" value="ECO:0007669"/>
    <property type="project" value="UniProtKB-KW"/>
</dbReference>
<evidence type="ECO:0000256" key="18">
    <source>
        <dbReference type="RuleBase" id="RU004161"/>
    </source>
</evidence>
<dbReference type="FunFam" id="3.20.20.70:FF:000101">
    <property type="entry name" value="Delta-aminolevulinic acid dehydratase"/>
    <property type="match status" value="1"/>
</dbReference>
<dbReference type="Gene3D" id="3.20.20.70">
    <property type="entry name" value="Aldolase class I"/>
    <property type="match status" value="1"/>
</dbReference>
<accession>A0AAD8MTL1</accession>
<reference evidence="19" key="1">
    <citation type="submission" date="2023-02" db="EMBL/GenBank/DDBJ databases">
        <title>Genome of toxic invasive species Heracleum sosnowskyi carries increased number of genes despite the absence of recent whole-genome duplications.</title>
        <authorList>
            <person name="Schelkunov M."/>
            <person name="Shtratnikova V."/>
            <person name="Makarenko M."/>
            <person name="Klepikova A."/>
            <person name="Omelchenko D."/>
            <person name="Novikova G."/>
            <person name="Obukhova E."/>
            <person name="Bogdanov V."/>
            <person name="Penin A."/>
            <person name="Logacheva M."/>
        </authorList>
    </citation>
    <scope>NUCLEOTIDE SEQUENCE</scope>
    <source>
        <strain evidence="19">Hsosn_3</strain>
        <tissue evidence="19">Leaf</tissue>
    </source>
</reference>
<dbReference type="AlphaFoldDB" id="A0AAD8MTL1"/>
<evidence type="ECO:0000256" key="16">
    <source>
        <dbReference type="ARBA" id="ARBA00047651"/>
    </source>
</evidence>
<dbReference type="InterPro" id="IPR013785">
    <property type="entry name" value="Aldolase_TIM"/>
</dbReference>
<organism evidence="19 20">
    <name type="scientific">Heracleum sosnowskyi</name>
    <dbReference type="NCBI Taxonomy" id="360622"/>
    <lineage>
        <taxon>Eukaryota</taxon>
        <taxon>Viridiplantae</taxon>
        <taxon>Streptophyta</taxon>
        <taxon>Embryophyta</taxon>
        <taxon>Tracheophyta</taxon>
        <taxon>Spermatophyta</taxon>
        <taxon>Magnoliopsida</taxon>
        <taxon>eudicotyledons</taxon>
        <taxon>Gunneridae</taxon>
        <taxon>Pentapetalae</taxon>
        <taxon>asterids</taxon>
        <taxon>campanulids</taxon>
        <taxon>Apiales</taxon>
        <taxon>Apiaceae</taxon>
        <taxon>Apioideae</taxon>
        <taxon>apioid superclade</taxon>
        <taxon>Tordylieae</taxon>
        <taxon>Tordyliinae</taxon>
        <taxon>Heracleum</taxon>
    </lineage>
</organism>
<dbReference type="EMBL" id="JAUIZM010000005">
    <property type="protein sequence ID" value="KAK1384497.1"/>
    <property type="molecule type" value="Genomic_DNA"/>
</dbReference>
<dbReference type="InterPro" id="IPR030656">
    <property type="entry name" value="ALAD_AS"/>
</dbReference>
<keyword evidence="9" id="KW-0460">Magnesium</keyword>
<evidence type="ECO:0000256" key="7">
    <source>
        <dbReference type="ARBA" id="ARBA00022640"/>
    </source>
</evidence>
<dbReference type="SMART" id="SM01004">
    <property type="entry name" value="ALAD"/>
    <property type="match status" value="1"/>
</dbReference>
<keyword evidence="14 17" id="KW-0627">Porphyrin biosynthesis</keyword>
<comment type="function">
    <text evidence="15">Catalyzes an early step in the biosynthesis of tetrapyrroles. Binds two molecules of 5-aminolevulinate per subunit, each at a distinct site, and catalyzes their condensation to form porphobilinogen.</text>
</comment>
<evidence type="ECO:0000256" key="12">
    <source>
        <dbReference type="ARBA" id="ARBA00023171"/>
    </source>
</evidence>
<comment type="subunit">
    <text evidence="17">Homooctamer.</text>
</comment>
<sequence>MASTFVNLVAIKSFNSADLQTGWVNPRSFRPVRRVLVVKASQSGNEWPIKKTQMSDAECEAAVVAGNAPLAPPVPPVPASPFGTPVVSPLPLNRRPRRNRRSPVFRSAFQETSLTPANFVYPLFIHEGEEDTPIGAMPGCYRLGWRHGLVEEVARARDVGVNSIVLFPKVPDALKSPTGDEAYNENGLVPRTIRLLKDKYPDLIIYTDVALDPYSSDGHDGIVREDGVIMNDETVHQLCKQAVAQARAGADVVSPSDMMDGRIGAIRTALDAEGFSHVSIMSYTAKYASSFYGPFREALDSNPRFGDKKTYQMNPANYREALIETREDESEGADILLVKPGLPYLDIIRLLRDNSSLPIAAYQVSGEYSMIKAGGVLKMIDEEKAARSLCGEKRH</sequence>
<keyword evidence="20" id="KW-1185">Reference proteome</keyword>
<gene>
    <name evidence="19" type="ORF">POM88_022232</name>
</gene>
<comment type="similarity">
    <text evidence="4 18">Belongs to the ALAD family.</text>
</comment>
<name>A0AAD8MTL1_9APIA</name>
<keyword evidence="10" id="KW-0809">Transit peptide</keyword>
<keyword evidence="7" id="KW-0934">Plastid</keyword>
<dbReference type="NCBIfam" id="NF006762">
    <property type="entry name" value="PRK09283.1"/>
    <property type="match status" value="1"/>
</dbReference>
<dbReference type="InterPro" id="IPR001731">
    <property type="entry name" value="ALAD"/>
</dbReference>
<keyword evidence="8" id="KW-0479">Metal-binding</keyword>
<evidence type="ECO:0000256" key="10">
    <source>
        <dbReference type="ARBA" id="ARBA00022946"/>
    </source>
</evidence>
<keyword evidence="11" id="KW-0350">Heme biosynthesis</keyword>
<dbReference type="SUPFAM" id="SSF51569">
    <property type="entry name" value="Aldolase"/>
    <property type="match status" value="1"/>
</dbReference>
<evidence type="ECO:0000256" key="1">
    <source>
        <dbReference type="ARBA" id="ARBA00001946"/>
    </source>
</evidence>
<evidence type="ECO:0000256" key="5">
    <source>
        <dbReference type="ARBA" id="ARBA00022528"/>
    </source>
</evidence>
<comment type="subcellular location">
    <subcellularLocation>
        <location evidence="2">Plastid</location>
        <location evidence="2">Chloroplast</location>
    </subcellularLocation>
</comment>
<evidence type="ECO:0000256" key="17">
    <source>
        <dbReference type="RuleBase" id="RU000515"/>
    </source>
</evidence>
<dbReference type="GO" id="GO:0005829">
    <property type="term" value="C:cytosol"/>
    <property type="evidence" value="ECO:0007669"/>
    <property type="project" value="TreeGrafter"/>
</dbReference>
<dbReference type="GO" id="GO:0008270">
    <property type="term" value="F:zinc ion binding"/>
    <property type="evidence" value="ECO:0007669"/>
    <property type="project" value="TreeGrafter"/>
</dbReference>
<evidence type="ECO:0000256" key="3">
    <source>
        <dbReference type="ARBA" id="ARBA00004694"/>
    </source>
</evidence>
<comment type="cofactor">
    <cofactor evidence="1">
        <name>Mg(2+)</name>
        <dbReference type="ChEBI" id="CHEBI:18420"/>
    </cofactor>
</comment>
<dbReference type="CDD" id="cd04823">
    <property type="entry name" value="ALAD_PBGS_aspartate_rich"/>
    <property type="match status" value="1"/>
</dbReference>
<evidence type="ECO:0000256" key="13">
    <source>
        <dbReference type="ARBA" id="ARBA00023239"/>
    </source>
</evidence>
<dbReference type="GO" id="GO:0009507">
    <property type="term" value="C:chloroplast"/>
    <property type="evidence" value="ECO:0007669"/>
    <property type="project" value="UniProtKB-SubCell"/>
</dbReference>
<comment type="caution">
    <text evidence="19">The sequence shown here is derived from an EMBL/GenBank/DDBJ whole genome shotgun (WGS) entry which is preliminary data.</text>
</comment>
<keyword evidence="5" id="KW-0150">Chloroplast</keyword>
<reference evidence="19" key="2">
    <citation type="submission" date="2023-05" db="EMBL/GenBank/DDBJ databases">
        <authorList>
            <person name="Schelkunov M.I."/>
        </authorList>
    </citation>
    <scope>NUCLEOTIDE SEQUENCE</scope>
    <source>
        <strain evidence="19">Hsosn_3</strain>
        <tissue evidence="19">Leaf</tissue>
    </source>
</reference>
<keyword evidence="12" id="KW-0149">Chlorophyll biosynthesis</keyword>
<evidence type="ECO:0000256" key="14">
    <source>
        <dbReference type="ARBA" id="ARBA00023244"/>
    </source>
</evidence>
<evidence type="ECO:0000256" key="15">
    <source>
        <dbReference type="ARBA" id="ARBA00025628"/>
    </source>
</evidence>